<dbReference type="OMA" id="WEQRHRI"/>
<keyword evidence="1" id="KW-0175">Coiled coil</keyword>
<feature type="coiled-coil region" evidence="1">
    <location>
        <begin position="102"/>
        <end position="132"/>
    </location>
</feature>
<keyword evidence="4" id="KW-1185">Reference proteome</keyword>
<dbReference type="Ensembl" id="ENSPMRT00000036214.1">
    <property type="protein sequence ID" value="ENSPMRP00000034146.1"/>
    <property type="gene ID" value="ENSPMRG00000022150.1"/>
</dbReference>
<evidence type="ECO:0000313" key="4">
    <source>
        <dbReference type="Proteomes" id="UP000472272"/>
    </source>
</evidence>
<dbReference type="Proteomes" id="UP000472272">
    <property type="component" value="Unplaced"/>
</dbReference>
<dbReference type="InterPro" id="IPR042566">
    <property type="entry name" value="L1_C"/>
</dbReference>
<dbReference type="GeneTree" id="ENSGT00990000210027"/>
<evidence type="ECO:0000256" key="2">
    <source>
        <dbReference type="SAM" id="MobiDB-lite"/>
    </source>
</evidence>
<accession>A0A670KBH5</accession>
<sequence>MTGRTTRSSKTKTQQPSIISQLRRSSVPSLSVAQEEELDKIRPKGMASGEDFTSVLNKIYEKLDGLSKQVTEQSTKIDQNTASINNLSQQVNLNTQSIGKLLEDTASNRKIAEEAKEKVEAVQEEIKPMRKQIGEHQALLSMIELKNKENNLRIRAVPELEKENLIEYLTQEFAEFWSLEEDKAFKIVSAFRLGKGGRKIKSRDCLISLRTKEERDKILSVHFQKTLEIKDSRVEIYKDIPKHLLELRTNYGDLVALLRSSKIVFRWEFPQGLSFTFKGKKVRIRLVEDKEKILSDYGEDLQKGD</sequence>
<dbReference type="PANTHER" id="PTHR11505">
    <property type="entry name" value="L1 TRANSPOSABLE ELEMENT-RELATED"/>
    <property type="match status" value="1"/>
</dbReference>
<reference evidence="3" key="2">
    <citation type="submission" date="2025-09" db="UniProtKB">
        <authorList>
            <consortium name="Ensembl"/>
        </authorList>
    </citation>
    <scope>IDENTIFICATION</scope>
</reference>
<organism evidence="3 4">
    <name type="scientific">Podarcis muralis</name>
    <name type="common">Wall lizard</name>
    <name type="synonym">Lacerta muralis</name>
    <dbReference type="NCBI Taxonomy" id="64176"/>
    <lineage>
        <taxon>Eukaryota</taxon>
        <taxon>Metazoa</taxon>
        <taxon>Chordata</taxon>
        <taxon>Craniata</taxon>
        <taxon>Vertebrata</taxon>
        <taxon>Euteleostomi</taxon>
        <taxon>Lepidosauria</taxon>
        <taxon>Squamata</taxon>
        <taxon>Bifurcata</taxon>
        <taxon>Unidentata</taxon>
        <taxon>Episquamata</taxon>
        <taxon>Laterata</taxon>
        <taxon>Lacertibaenia</taxon>
        <taxon>Lacertidae</taxon>
        <taxon>Podarcis</taxon>
    </lineage>
</organism>
<reference evidence="3" key="1">
    <citation type="submission" date="2025-08" db="UniProtKB">
        <authorList>
            <consortium name="Ensembl"/>
        </authorList>
    </citation>
    <scope>IDENTIFICATION</scope>
</reference>
<feature type="compositionally biased region" description="Polar residues" evidence="2">
    <location>
        <begin position="16"/>
        <end position="26"/>
    </location>
</feature>
<dbReference type="InterPro" id="IPR004244">
    <property type="entry name" value="Transposase_22"/>
</dbReference>
<dbReference type="AlphaFoldDB" id="A0A670KBH5"/>
<evidence type="ECO:0008006" key="5">
    <source>
        <dbReference type="Google" id="ProtNLM"/>
    </source>
</evidence>
<evidence type="ECO:0000256" key="1">
    <source>
        <dbReference type="SAM" id="Coils"/>
    </source>
</evidence>
<dbReference type="Gene3D" id="1.10.287.950">
    <property type="entry name" value="Methyl-accepting chemotaxis protein"/>
    <property type="match status" value="1"/>
</dbReference>
<protein>
    <recommendedName>
        <fullName evidence="5">L1 transposable element RRM domain-containing protein</fullName>
    </recommendedName>
</protein>
<dbReference type="Gene3D" id="3.30.250.20">
    <property type="entry name" value="L1 transposable element, C-terminal domain"/>
    <property type="match status" value="1"/>
</dbReference>
<feature type="compositionally biased region" description="Low complexity" evidence="2">
    <location>
        <begin position="1"/>
        <end position="15"/>
    </location>
</feature>
<proteinExistence type="predicted"/>
<name>A0A670KBH5_PODMU</name>
<evidence type="ECO:0000313" key="3">
    <source>
        <dbReference type="Ensembl" id="ENSPMRP00000034146.1"/>
    </source>
</evidence>
<feature type="region of interest" description="Disordered" evidence="2">
    <location>
        <begin position="1"/>
        <end position="26"/>
    </location>
</feature>